<keyword evidence="3 7" id="KW-0732">Signal</keyword>
<comment type="subcellular location">
    <subcellularLocation>
        <location evidence="1">Secreted</location>
    </subcellularLocation>
</comment>
<dbReference type="EMBL" id="GADI01008386">
    <property type="protein sequence ID" value="JAA65422.1"/>
    <property type="molecule type" value="mRNA"/>
</dbReference>
<feature type="signal peptide" evidence="7">
    <location>
        <begin position="1"/>
        <end position="18"/>
    </location>
</feature>
<evidence type="ECO:0000256" key="4">
    <source>
        <dbReference type="ARBA" id="ARBA00023180"/>
    </source>
</evidence>
<evidence type="ECO:0000256" key="2">
    <source>
        <dbReference type="ARBA" id="ARBA00022525"/>
    </source>
</evidence>
<sequence length="201" mass="21883">MLYLRIFILLVLVGLCLGASLQAGDQTSEAQSKEKQTDSKEQGSEDQEENTQSKTLGASLEDQPSAASKSNGEENVGSSPDGGSGSDDQVSKNEEMKGNDENAPALTRKAFDDVVGLPSWISKPKPFMNTLLDKCLEQHYHFERINNETIKWDECKYTCAHHVGDTGHDLPLPEGTPCGPGKKCIKNVCVEDPEVTLPSCR</sequence>
<organism evidence="8">
    <name type="scientific">Ixodes ricinus</name>
    <name type="common">Common tick</name>
    <name type="synonym">Acarus ricinus</name>
    <dbReference type="NCBI Taxonomy" id="34613"/>
    <lineage>
        <taxon>Eukaryota</taxon>
        <taxon>Metazoa</taxon>
        <taxon>Ecdysozoa</taxon>
        <taxon>Arthropoda</taxon>
        <taxon>Chelicerata</taxon>
        <taxon>Arachnida</taxon>
        <taxon>Acari</taxon>
        <taxon>Parasitiformes</taxon>
        <taxon>Ixodida</taxon>
        <taxon>Ixodoidea</taxon>
        <taxon>Ixodidae</taxon>
        <taxon>Ixodinae</taxon>
        <taxon>Ixodes</taxon>
    </lineage>
</organism>
<evidence type="ECO:0000256" key="1">
    <source>
        <dbReference type="ARBA" id="ARBA00004613"/>
    </source>
</evidence>
<feature type="compositionally biased region" description="Basic and acidic residues" evidence="6">
    <location>
        <begin position="89"/>
        <end position="100"/>
    </location>
</feature>
<evidence type="ECO:0000256" key="6">
    <source>
        <dbReference type="SAM" id="MobiDB-lite"/>
    </source>
</evidence>
<dbReference type="AlphaFoldDB" id="A0A0K8R2W5"/>
<dbReference type="GO" id="GO:0005576">
    <property type="term" value="C:extracellular region"/>
    <property type="evidence" value="ECO:0007669"/>
    <property type="project" value="UniProtKB-SubCell"/>
</dbReference>
<protein>
    <submittedName>
        <fullName evidence="8">Putative ixodes 8-cys protein</fullName>
    </submittedName>
</protein>
<evidence type="ECO:0000313" key="8">
    <source>
        <dbReference type="EMBL" id="JAA65422.1"/>
    </source>
</evidence>
<comment type="similarity">
    <text evidence="5">Belongs to the salp15 family.</text>
</comment>
<evidence type="ECO:0000256" key="5">
    <source>
        <dbReference type="ARBA" id="ARBA00034321"/>
    </source>
</evidence>
<feature type="chain" id="PRO_5005515584" evidence="7">
    <location>
        <begin position="19"/>
        <end position="201"/>
    </location>
</feature>
<name>A0A0K8R2W5_IXORI</name>
<keyword evidence="2" id="KW-0964">Secreted</keyword>
<accession>A0A0K8R2W5</accession>
<proteinExistence type="evidence at transcript level"/>
<feature type="region of interest" description="Disordered" evidence="6">
    <location>
        <begin position="24"/>
        <end position="105"/>
    </location>
</feature>
<evidence type="ECO:0000256" key="3">
    <source>
        <dbReference type="ARBA" id="ARBA00022729"/>
    </source>
</evidence>
<evidence type="ECO:0000256" key="7">
    <source>
        <dbReference type="SAM" id="SignalP"/>
    </source>
</evidence>
<dbReference type="InterPro" id="IPR021971">
    <property type="entry name" value="Salp15"/>
</dbReference>
<feature type="compositionally biased region" description="Basic and acidic residues" evidence="6">
    <location>
        <begin position="31"/>
        <end position="43"/>
    </location>
</feature>
<reference evidence="8" key="1">
    <citation type="submission" date="2012-12" db="EMBL/GenBank/DDBJ databases">
        <title>Identification and characterization of a phenylalanine ammonia-lyase gene family in Isatis indigotica Fort.</title>
        <authorList>
            <person name="Liu Q."/>
            <person name="Chen J."/>
            <person name="Zhou X."/>
            <person name="Di P."/>
            <person name="Xiao Y."/>
            <person name="Xuan H."/>
            <person name="Zhang L."/>
            <person name="Chen W."/>
        </authorList>
    </citation>
    <scope>NUCLEOTIDE SEQUENCE</scope>
    <source>
        <tissue evidence="8">Salivary gland</tissue>
    </source>
</reference>
<keyword evidence="4" id="KW-0325">Glycoprotein</keyword>
<dbReference type="Pfam" id="PF12115">
    <property type="entry name" value="Salp15"/>
    <property type="match status" value="1"/>
</dbReference>